<dbReference type="InterPro" id="IPR008547">
    <property type="entry name" value="DUF829_TMEM53"/>
</dbReference>
<gene>
    <name evidence="7" type="ORF">FHETE_5649</name>
</gene>
<comment type="subcellular location">
    <subcellularLocation>
        <location evidence="6">Endomembrane system</location>
        <topology evidence="6">Single-pass membrane protein</topology>
    </subcellularLocation>
    <subcellularLocation>
        <location evidence="1">Nucleus membrane</location>
    </subcellularLocation>
</comment>
<keyword evidence="2 7" id="KW-0812">Transmembrane</keyword>
<keyword evidence="8" id="KW-1185">Reference proteome</keyword>
<name>A0A8H5WPP9_FUSHE</name>
<evidence type="ECO:0000256" key="1">
    <source>
        <dbReference type="ARBA" id="ARBA00004126"/>
    </source>
</evidence>
<keyword evidence="4" id="KW-0472">Membrane</keyword>
<protein>
    <submittedName>
        <fullName evidence="7">Transmembrane 53</fullName>
    </submittedName>
</protein>
<dbReference type="GO" id="GO:0031965">
    <property type="term" value="C:nuclear membrane"/>
    <property type="evidence" value="ECO:0007669"/>
    <property type="project" value="UniProtKB-SubCell"/>
</dbReference>
<keyword evidence="3" id="KW-1133">Transmembrane helix</keyword>
<dbReference type="OrthoDB" id="77878at2759"/>
<proteinExistence type="predicted"/>
<keyword evidence="5" id="KW-0539">Nucleus</keyword>
<organism evidence="7 8">
    <name type="scientific">Fusarium heterosporum</name>
    <dbReference type="NCBI Taxonomy" id="42747"/>
    <lineage>
        <taxon>Eukaryota</taxon>
        <taxon>Fungi</taxon>
        <taxon>Dikarya</taxon>
        <taxon>Ascomycota</taxon>
        <taxon>Pezizomycotina</taxon>
        <taxon>Sordariomycetes</taxon>
        <taxon>Hypocreomycetidae</taxon>
        <taxon>Hypocreales</taxon>
        <taxon>Nectriaceae</taxon>
        <taxon>Fusarium</taxon>
        <taxon>Fusarium heterosporum species complex</taxon>
    </lineage>
</organism>
<dbReference type="PANTHER" id="PTHR12265">
    <property type="entry name" value="TRANSMEMBRANE PROTEIN 53"/>
    <property type="match status" value="1"/>
</dbReference>
<dbReference type="PANTHER" id="PTHR12265:SF30">
    <property type="entry name" value="TRANSMEMBRANE PROTEIN 53"/>
    <property type="match status" value="1"/>
</dbReference>
<sequence>MAATKKSPLAFMDILSPAVSYFRPNESASIALKDACSKDPPLILVMSWSEARDVHIAKYISQYRALYPASAILLFRASSKLYIQPGLRRRLFEPALPILQSFTCTKKEGPEFLLHVFSNGGISSAVTLWELWETVLGNEPVPRHAVVMDSCPGYFHWKRSHHVISVDLPSFMSPLVWVLLGFGWVYYVLWLNEEPQEANALVMNSPERIDRETTRTYVYGDADLSVGWEDVESHAQEARKKGAVVRTEKFAGGAHVAHIRVDADSPLSLGALARISSSPGRASLTKTAMRGRRPLEWHQMIILQAADTFVFFVAYRTFLVEIVLVDKNTSRTSAEPSHVLGIETGKLLCQVNPSLCCTAARAMASEDHHSTHFSAVDEVLRTTC</sequence>
<evidence type="ECO:0000256" key="3">
    <source>
        <dbReference type="ARBA" id="ARBA00022989"/>
    </source>
</evidence>
<evidence type="ECO:0000313" key="7">
    <source>
        <dbReference type="EMBL" id="KAF5667591.1"/>
    </source>
</evidence>
<dbReference type="EMBL" id="JAAGWQ010000100">
    <property type="protein sequence ID" value="KAF5667591.1"/>
    <property type="molecule type" value="Genomic_DNA"/>
</dbReference>
<evidence type="ECO:0000256" key="5">
    <source>
        <dbReference type="ARBA" id="ARBA00023242"/>
    </source>
</evidence>
<dbReference type="Pfam" id="PF05705">
    <property type="entry name" value="DUF829"/>
    <property type="match status" value="1"/>
</dbReference>
<evidence type="ECO:0000313" key="8">
    <source>
        <dbReference type="Proteomes" id="UP000567885"/>
    </source>
</evidence>
<reference evidence="7 8" key="1">
    <citation type="submission" date="2020-05" db="EMBL/GenBank/DDBJ databases">
        <title>Identification and distribution of gene clusters putatively required for synthesis of sphingolipid metabolism inhibitors in phylogenetically diverse species of the filamentous fungus Fusarium.</title>
        <authorList>
            <person name="Kim H.-S."/>
            <person name="Busman M."/>
            <person name="Brown D.W."/>
            <person name="Divon H."/>
            <person name="Uhlig S."/>
            <person name="Proctor R.H."/>
        </authorList>
    </citation>
    <scope>NUCLEOTIDE SEQUENCE [LARGE SCALE GENOMIC DNA]</scope>
    <source>
        <strain evidence="7 8">NRRL 20693</strain>
    </source>
</reference>
<evidence type="ECO:0000256" key="4">
    <source>
        <dbReference type="ARBA" id="ARBA00023136"/>
    </source>
</evidence>
<accession>A0A8H5WPP9</accession>
<evidence type="ECO:0000256" key="2">
    <source>
        <dbReference type="ARBA" id="ARBA00022692"/>
    </source>
</evidence>
<evidence type="ECO:0000256" key="6">
    <source>
        <dbReference type="ARBA" id="ARBA00037847"/>
    </source>
</evidence>
<dbReference type="AlphaFoldDB" id="A0A8H5WPP9"/>
<dbReference type="Proteomes" id="UP000567885">
    <property type="component" value="Unassembled WGS sequence"/>
</dbReference>
<comment type="caution">
    <text evidence="7">The sequence shown here is derived from an EMBL/GenBank/DDBJ whole genome shotgun (WGS) entry which is preliminary data.</text>
</comment>